<comment type="similarity">
    <text evidence="1">Belongs to the prefoldin subunit alpha family.</text>
</comment>
<reference evidence="2" key="1">
    <citation type="journal article" date="2020" name="bioRxiv">
        <title>Comparative genomics of Chlamydomonas.</title>
        <authorList>
            <person name="Craig R.J."/>
            <person name="Hasan A.R."/>
            <person name="Ness R.W."/>
            <person name="Keightley P.D."/>
        </authorList>
    </citation>
    <scope>NUCLEOTIDE SEQUENCE</scope>
    <source>
        <strain evidence="2">SAG 7.73</strain>
    </source>
</reference>
<protein>
    <recommendedName>
        <fullName evidence="4">Prefoldin subunit 5</fullName>
    </recommendedName>
</protein>
<dbReference type="NCBIfam" id="TIGR00293">
    <property type="entry name" value="prefoldin subunit alpha"/>
    <property type="match status" value="1"/>
</dbReference>
<keyword evidence="3" id="KW-1185">Reference proteome</keyword>
<dbReference type="InterPro" id="IPR011599">
    <property type="entry name" value="PFD_alpha_archaea"/>
</dbReference>
<dbReference type="GO" id="GO:1990115">
    <property type="term" value="P:RNA polymerase III assembly"/>
    <property type="evidence" value="ECO:0007669"/>
    <property type="project" value="TreeGrafter"/>
</dbReference>
<evidence type="ECO:0000256" key="1">
    <source>
        <dbReference type="ARBA" id="ARBA00010048"/>
    </source>
</evidence>
<dbReference type="GO" id="GO:0051082">
    <property type="term" value="F:unfolded protein binding"/>
    <property type="evidence" value="ECO:0007669"/>
    <property type="project" value="InterPro"/>
</dbReference>
<dbReference type="Pfam" id="PF02996">
    <property type="entry name" value="Prefoldin"/>
    <property type="match status" value="1"/>
</dbReference>
<dbReference type="SUPFAM" id="SSF46579">
    <property type="entry name" value="Prefoldin"/>
    <property type="match status" value="1"/>
</dbReference>
<gene>
    <name evidence="2" type="ORF">HXX76_004623</name>
</gene>
<dbReference type="PANTHER" id="PTHR12674">
    <property type="entry name" value="PREFOLDIN SUBUNIT 5"/>
    <property type="match status" value="1"/>
</dbReference>
<dbReference type="GO" id="GO:0016272">
    <property type="term" value="C:prefoldin complex"/>
    <property type="evidence" value="ECO:0007669"/>
    <property type="project" value="InterPro"/>
</dbReference>
<dbReference type="OrthoDB" id="10267474at2759"/>
<name>A0A835T8Z2_CHLIN</name>
<sequence length="149" mass="16605">MPPKEEQIKLDSLSPQQLSELRQNLNAEIQRLMESGQALARASNTFAGTKKSVEQLGTSKQGQSIMLPLTSSLYVPGEVADVEKVLVDVGTGYYVEMSTVEAAKYYDRRIKTLQENIGLVQQTLNERRNVLMTVQAMLQEKMSAQQARA</sequence>
<dbReference type="AlphaFoldDB" id="A0A835T8Z2"/>
<dbReference type="GO" id="GO:0009409">
    <property type="term" value="P:response to cold"/>
    <property type="evidence" value="ECO:0007669"/>
    <property type="project" value="UniProtKB-ARBA"/>
</dbReference>
<evidence type="ECO:0008006" key="4">
    <source>
        <dbReference type="Google" id="ProtNLM"/>
    </source>
</evidence>
<dbReference type="InterPro" id="IPR009053">
    <property type="entry name" value="Prefoldin"/>
</dbReference>
<evidence type="ECO:0000313" key="2">
    <source>
        <dbReference type="EMBL" id="KAG2439262.1"/>
    </source>
</evidence>
<dbReference type="GO" id="GO:0006457">
    <property type="term" value="P:protein folding"/>
    <property type="evidence" value="ECO:0007669"/>
    <property type="project" value="InterPro"/>
</dbReference>
<organism evidence="2 3">
    <name type="scientific">Chlamydomonas incerta</name>
    <dbReference type="NCBI Taxonomy" id="51695"/>
    <lineage>
        <taxon>Eukaryota</taxon>
        <taxon>Viridiplantae</taxon>
        <taxon>Chlorophyta</taxon>
        <taxon>core chlorophytes</taxon>
        <taxon>Chlorophyceae</taxon>
        <taxon>CS clade</taxon>
        <taxon>Chlamydomonadales</taxon>
        <taxon>Chlamydomonadaceae</taxon>
        <taxon>Chlamydomonas</taxon>
    </lineage>
</organism>
<dbReference type="Proteomes" id="UP000650467">
    <property type="component" value="Unassembled WGS sequence"/>
</dbReference>
<dbReference type="GO" id="GO:1990113">
    <property type="term" value="P:RNA polymerase I assembly"/>
    <property type="evidence" value="ECO:0007669"/>
    <property type="project" value="TreeGrafter"/>
</dbReference>
<accession>A0A835T8Z2</accession>
<dbReference type="EMBL" id="JAEHOC010000008">
    <property type="protein sequence ID" value="KAG2439262.1"/>
    <property type="molecule type" value="Genomic_DNA"/>
</dbReference>
<dbReference type="PANTHER" id="PTHR12674:SF2">
    <property type="entry name" value="PREFOLDIN SUBUNIT 5"/>
    <property type="match status" value="1"/>
</dbReference>
<dbReference type="CDD" id="cd23157">
    <property type="entry name" value="Prefoldin_5"/>
    <property type="match status" value="1"/>
</dbReference>
<evidence type="ECO:0000313" key="3">
    <source>
        <dbReference type="Proteomes" id="UP000650467"/>
    </source>
</evidence>
<dbReference type="GO" id="GO:0005737">
    <property type="term" value="C:cytoplasm"/>
    <property type="evidence" value="ECO:0007669"/>
    <property type="project" value="TreeGrafter"/>
</dbReference>
<proteinExistence type="inferred from homology"/>
<dbReference type="InterPro" id="IPR004127">
    <property type="entry name" value="Prefoldin_subunit_alpha"/>
</dbReference>
<dbReference type="Gene3D" id="1.10.287.370">
    <property type="match status" value="1"/>
</dbReference>
<dbReference type="GO" id="GO:1990114">
    <property type="term" value="P:RNA polymerase II core complex assembly"/>
    <property type="evidence" value="ECO:0007669"/>
    <property type="project" value="TreeGrafter"/>
</dbReference>
<comment type="caution">
    <text evidence="2">The sequence shown here is derived from an EMBL/GenBank/DDBJ whole genome shotgun (WGS) entry which is preliminary data.</text>
</comment>